<evidence type="ECO:0000256" key="10">
    <source>
        <dbReference type="RuleBase" id="RU004504"/>
    </source>
</evidence>
<evidence type="ECO:0000313" key="13">
    <source>
        <dbReference type="Proteomes" id="UP000294678"/>
    </source>
</evidence>
<dbReference type="PANTHER" id="PTHR11601:SF34">
    <property type="entry name" value="CYSTEINE DESULFURASE"/>
    <property type="match status" value="1"/>
</dbReference>
<dbReference type="PIRSF" id="PIRSF005572">
    <property type="entry name" value="NifS"/>
    <property type="match status" value="1"/>
</dbReference>
<dbReference type="EMBL" id="SOBG01000001">
    <property type="protein sequence ID" value="TDT72342.1"/>
    <property type="molecule type" value="Genomic_DNA"/>
</dbReference>
<dbReference type="GO" id="GO:0051536">
    <property type="term" value="F:iron-sulfur cluster binding"/>
    <property type="evidence" value="ECO:0007669"/>
    <property type="project" value="UniProtKB-KW"/>
</dbReference>
<dbReference type="InterPro" id="IPR000192">
    <property type="entry name" value="Aminotrans_V_dom"/>
</dbReference>
<dbReference type="InterPro" id="IPR015421">
    <property type="entry name" value="PyrdxlP-dep_Trfase_major"/>
</dbReference>
<evidence type="ECO:0000256" key="5">
    <source>
        <dbReference type="ARBA" id="ARBA00022723"/>
    </source>
</evidence>
<keyword evidence="4" id="KW-0808">Transferase</keyword>
<evidence type="ECO:0000259" key="11">
    <source>
        <dbReference type="Pfam" id="PF00266"/>
    </source>
</evidence>
<dbReference type="Gene3D" id="3.40.640.10">
    <property type="entry name" value="Type I PLP-dependent aspartate aminotransferase-like (Major domain)"/>
    <property type="match status" value="1"/>
</dbReference>
<gene>
    <name evidence="12" type="ORF">EV215_0142</name>
</gene>
<protein>
    <recommendedName>
        <fullName evidence="3">cysteine desulfurase</fullName>
        <ecNumber evidence="3">2.8.1.7</ecNumber>
    </recommendedName>
</protein>
<evidence type="ECO:0000313" key="12">
    <source>
        <dbReference type="EMBL" id="TDT72342.1"/>
    </source>
</evidence>
<evidence type="ECO:0000256" key="9">
    <source>
        <dbReference type="ARBA" id="ARBA00050776"/>
    </source>
</evidence>
<dbReference type="PROSITE" id="PS00595">
    <property type="entry name" value="AA_TRANSFER_CLASS_5"/>
    <property type="match status" value="1"/>
</dbReference>
<comment type="similarity">
    <text evidence="2">Belongs to the class-V pyridoxal-phosphate-dependent aminotransferase family. NifS/IscS subfamily.</text>
</comment>
<evidence type="ECO:0000256" key="8">
    <source>
        <dbReference type="ARBA" id="ARBA00023014"/>
    </source>
</evidence>
<dbReference type="GO" id="GO:0046872">
    <property type="term" value="F:metal ion binding"/>
    <property type="evidence" value="ECO:0007669"/>
    <property type="project" value="UniProtKB-KW"/>
</dbReference>
<dbReference type="InterPro" id="IPR015422">
    <property type="entry name" value="PyrdxlP-dep_Trfase_small"/>
</dbReference>
<keyword evidence="7" id="KW-0408">Iron</keyword>
<dbReference type="EC" id="2.8.1.7" evidence="3"/>
<feature type="domain" description="Aminotransferase class V" evidence="11">
    <location>
        <begin position="4"/>
        <end position="364"/>
    </location>
</feature>
<dbReference type="InterPro" id="IPR015424">
    <property type="entry name" value="PyrdxlP-dep_Trfase"/>
</dbReference>
<keyword evidence="13" id="KW-1185">Reference proteome</keyword>
<dbReference type="InterPro" id="IPR020578">
    <property type="entry name" value="Aminotrans_V_PyrdxlP_BS"/>
</dbReference>
<dbReference type="Proteomes" id="UP000294678">
    <property type="component" value="Unassembled WGS sequence"/>
</dbReference>
<evidence type="ECO:0000256" key="1">
    <source>
        <dbReference type="ARBA" id="ARBA00001933"/>
    </source>
</evidence>
<keyword evidence="5" id="KW-0479">Metal-binding</keyword>
<evidence type="ECO:0000256" key="4">
    <source>
        <dbReference type="ARBA" id="ARBA00022679"/>
    </source>
</evidence>
<reference evidence="12 13" key="1">
    <citation type="submission" date="2019-03" db="EMBL/GenBank/DDBJ databases">
        <title>Genomic Encyclopedia of Type Strains, Phase IV (KMG-IV): sequencing the most valuable type-strain genomes for metagenomic binning, comparative biology and taxonomic classification.</title>
        <authorList>
            <person name="Goeker M."/>
        </authorList>
    </citation>
    <scope>NUCLEOTIDE SEQUENCE [LARGE SCALE GENOMIC DNA]</scope>
    <source>
        <strain evidence="12 13">DSM 100055</strain>
    </source>
</reference>
<evidence type="ECO:0000256" key="2">
    <source>
        <dbReference type="ARBA" id="ARBA00006490"/>
    </source>
</evidence>
<dbReference type="Gene3D" id="1.10.260.50">
    <property type="match status" value="1"/>
</dbReference>
<evidence type="ECO:0000256" key="3">
    <source>
        <dbReference type="ARBA" id="ARBA00012239"/>
    </source>
</evidence>
<dbReference type="PANTHER" id="PTHR11601">
    <property type="entry name" value="CYSTEINE DESULFURYLASE FAMILY MEMBER"/>
    <property type="match status" value="1"/>
</dbReference>
<dbReference type="RefSeq" id="WP_166667293.1">
    <property type="nucleotide sequence ID" value="NZ_SOBG01000001.1"/>
</dbReference>
<name>A0AA46I6H4_9FUSO</name>
<evidence type="ECO:0000256" key="7">
    <source>
        <dbReference type="ARBA" id="ARBA00023004"/>
    </source>
</evidence>
<dbReference type="InterPro" id="IPR016454">
    <property type="entry name" value="Cysteine_dSase"/>
</dbReference>
<comment type="catalytic activity">
    <reaction evidence="9">
        <text>(sulfur carrier)-H + L-cysteine = (sulfur carrier)-SH + L-alanine</text>
        <dbReference type="Rhea" id="RHEA:43892"/>
        <dbReference type="Rhea" id="RHEA-COMP:14737"/>
        <dbReference type="Rhea" id="RHEA-COMP:14739"/>
        <dbReference type="ChEBI" id="CHEBI:29917"/>
        <dbReference type="ChEBI" id="CHEBI:35235"/>
        <dbReference type="ChEBI" id="CHEBI:57972"/>
        <dbReference type="ChEBI" id="CHEBI:64428"/>
        <dbReference type="EC" id="2.8.1.7"/>
    </reaction>
</comment>
<sequence length="380" mass="42765">MRRVYLDNAATTKVDDIIKEKLFNEFDNFFGNPSSVHSEGQKSKMILEKSREKIADLLGVKSREIIFLSSGTEANNSAIKGIVYKNPDKHFMTTKIEHSSVLKTFEYLEKKDYKIDYISADNKGVVNIEELKSKITKKTKLISVMFANNEVGTIQPIKEIGEICKKNNIVFHVDAVQGIGKELINPKNLNIDIMSFSSHKFYGPRGAAGLYINTGIELEKLLHGGSQERKKRAGTENIFSIYGMAEALELSYSNIYKEKEKIKELRDYFENKILNEIKDIKINCKDSKRVVNISNITIKNIEAQSILFNLDLNGIAVSAGSACASSALTPSHVLEAIGLNKVDAKSSIRVSLGRYNTKEEIDYFIDKLSLAVEQERNLNF</sequence>
<keyword evidence="8" id="KW-0411">Iron-sulfur</keyword>
<keyword evidence="6" id="KW-0663">Pyridoxal phosphate</keyword>
<dbReference type="Gene3D" id="3.90.1150.10">
    <property type="entry name" value="Aspartate Aminotransferase, domain 1"/>
    <property type="match status" value="1"/>
</dbReference>
<proteinExistence type="inferred from homology"/>
<comment type="cofactor">
    <cofactor evidence="1 10">
        <name>pyridoxal 5'-phosphate</name>
        <dbReference type="ChEBI" id="CHEBI:597326"/>
    </cofactor>
</comment>
<organism evidence="12 13">
    <name type="scientific">Hypnocyclicus thermotrophus</name>
    <dbReference type="NCBI Taxonomy" id="1627895"/>
    <lineage>
        <taxon>Bacteria</taxon>
        <taxon>Fusobacteriati</taxon>
        <taxon>Fusobacteriota</taxon>
        <taxon>Fusobacteriia</taxon>
        <taxon>Fusobacteriales</taxon>
        <taxon>Fusobacteriaceae</taxon>
        <taxon>Hypnocyclicus</taxon>
    </lineage>
</organism>
<dbReference type="AlphaFoldDB" id="A0AA46I6H4"/>
<accession>A0AA46I6H4</accession>
<evidence type="ECO:0000256" key="6">
    <source>
        <dbReference type="ARBA" id="ARBA00022898"/>
    </source>
</evidence>
<dbReference type="Pfam" id="PF00266">
    <property type="entry name" value="Aminotran_5"/>
    <property type="match status" value="1"/>
</dbReference>
<comment type="caution">
    <text evidence="12">The sequence shown here is derived from an EMBL/GenBank/DDBJ whole genome shotgun (WGS) entry which is preliminary data.</text>
</comment>
<dbReference type="GO" id="GO:0031071">
    <property type="term" value="F:cysteine desulfurase activity"/>
    <property type="evidence" value="ECO:0007669"/>
    <property type="project" value="UniProtKB-EC"/>
</dbReference>
<dbReference type="SUPFAM" id="SSF53383">
    <property type="entry name" value="PLP-dependent transferases"/>
    <property type="match status" value="1"/>
</dbReference>